<sequence>MIAGDLLLAPLTDLLGAFGTAVPPGIDPGEMIRIGAQWAEEVHAVGRNAVAELAWSWCGPAASQAIASAEQVLTDVLAAADRGVALAGIALEATVTALTGAAELARLVDSFVTYAEQAAPATALPQGQLALLAVAIDHLVAGLDVLTRVTGTLAELTDRATALLPPAPSSPGTAPGDPRSADPSAAGDPRALHTFGGGSSGGVEVRLPDGSISRAPNETAAAAVRHALAEQGTPYVWGGTTPGSGLDCSGLTQYAYAQAGLELPRLAQEQDVGTRVDPATALPGDLVVWDGHVAMVVGNGMMVEAGDPVAVTPIRTTNGAMAFQGVYRPTSG</sequence>
<dbReference type="Pfam" id="PF00877">
    <property type="entry name" value="NLPC_P60"/>
    <property type="match status" value="1"/>
</dbReference>
<dbReference type="RefSeq" id="WP_064063868.1">
    <property type="nucleotide sequence ID" value="NZ_LPZN01000018.1"/>
</dbReference>
<evidence type="ECO:0000256" key="4">
    <source>
        <dbReference type="ARBA" id="ARBA00022807"/>
    </source>
</evidence>
<feature type="region of interest" description="Disordered" evidence="5">
    <location>
        <begin position="160"/>
        <end position="208"/>
    </location>
</feature>
<protein>
    <submittedName>
        <fullName evidence="7">NlpC/P60 family protein</fullName>
        <ecNumber evidence="7">3.4.-.-</ecNumber>
    </submittedName>
</protein>
<evidence type="ECO:0000256" key="2">
    <source>
        <dbReference type="ARBA" id="ARBA00022670"/>
    </source>
</evidence>
<keyword evidence="8" id="KW-1185">Reference proteome</keyword>
<evidence type="ECO:0000259" key="6">
    <source>
        <dbReference type="PROSITE" id="PS51935"/>
    </source>
</evidence>
<dbReference type="EMBL" id="UGVI01000001">
    <property type="protein sequence ID" value="SUE14837.1"/>
    <property type="molecule type" value="Genomic_DNA"/>
</dbReference>
<reference evidence="7 8" key="1">
    <citation type="submission" date="2018-06" db="EMBL/GenBank/DDBJ databases">
        <authorList>
            <consortium name="Pathogen Informatics"/>
            <person name="Doyle S."/>
        </authorList>
    </citation>
    <scope>NUCLEOTIDE SEQUENCE [LARGE SCALE GENOMIC DNA]</scope>
    <source>
        <strain evidence="7 8">NCTC13296</strain>
    </source>
</reference>
<dbReference type="InterPro" id="IPR051794">
    <property type="entry name" value="PG_Endopeptidase_C40"/>
</dbReference>
<comment type="similarity">
    <text evidence="1">Belongs to the peptidase C40 family.</text>
</comment>
<dbReference type="AlphaFoldDB" id="A0A379LXS5"/>
<keyword evidence="3 7" id="KW-0378">Hydrolase</keyword>
<name>A0A379LXS5_9NOCA</name>
<evidence type="ECO:0000256" key="3">
    <source>
        <dbReference type="ARBA" id="ARBA00022801"/>
    </source>
</evidence>
<dbReference type="InterPro" id="IPR000064">
    <property type="entry name" value="NLP_P60_dom"/>
</dbReference>
<gene>
    <name evidence="7" type="primary">iap</name>
    <name evidence="7" type="ORF">NCTC13296_01689</name>
</gene>
<organism evidence="7 8">
    <name type="scientific">Rhodococcus gordoniae</name>
    <dbReference type="NCBI Taxonomy" id="223392"/>
    <lineage>
        <taxon>Bacteria</taxon>
        <taxon>Bacillati</taxon>
        <taxon>Actinomycetota</taxon>
        <taxon>Actinomycetes</taxon>
        <taxon>Mycobacteriales</taxon>
        <taxon>Nocardiaceae</taxon>
        <taxon>Rhodococcus</taxon>
    </lineage>
</organism>
<dbReference type="Proteomes" id="UP000254569">
    <property type="component" value="Unassembled WGS sequence"/>
</dbReference>
<dbReference type="SUPFAM" id="SSF54001">
    <property type="entry name" value="Cysteine proteinases"/>
    <property type="match status" value="1"/>
</dbReference>
<feature type="domain" description="NlpC/P60" evidence="6">
    <location>
        <begin position="217"/>
        <end position="332"/>
    </location>
</feature>
<evidence type="ECO:0000313" key="8">
    <source>
        <dbReference type="Proteomes" id="UP000254569"/>
    </source>
</evidence>
<dbReference type="GO" id="GO:0008234">
    <property type="term" value="F:cysteine-type peptidase activity"/>
    <property type="evidence" value="ECO:0007669"/>
    <property type="project" value="UniProtKB-KW"/>
</dbReference>
<dbReference type="InterPro" id="IPR038765">
    <property type="entry name" value="Papain-like_cys_pep_sf"/>
</dbReference>
<dbReference type="PANTHER" id="PTHR47359:SF3">
    <property type="entry name" value="NLP_P60 DOMAIN-CONTAINING PROTEIN-RELATED"/>
    <property type="match status" value="1"/>
</dbReference>
<evidence type="ECO:0000256" key="1">
    <source>
        <dbReference type="ARBA" id="ARBA00007074"/>
    </source>
</evidence>
<dbReference type="PROSITE" id="PS51935">
    <property type="entry name" value="NLPC_P60"/>
    <property type="match status" value="1"/>
</dbReference>
<dbReference type="GO" id="GO:0006508">
    <property type="term" value="P:proteolysis"/>
    <property type="evidence" value="ECO:0007669"/>
    <property type="project" value="UniProtKB-KW"/>
</dbReference>
<keyword evidence="4" id="KW-0788">Thiol protease</keyword>
<keyword evidence="2" id="KW-0645">Protease</keyword>
<dbReference type="OrthoDB" id="9815778at2"/>
<dbReference type="Gene3D" id="3.90.1720.10">
    <property type="entry name" value="endopeptidase domain like (from Nostoc punctiforme)"/>
    <property type="match status" value="1"/>
</dbReference>
<proteinExistence type="inferred from homology"/>
<evidence type="ECO:0000313" key="7">
    <source>
        <dbReference type="EMBL" id="SUE14837.1"/>
    </source>
</evidence>
<accession>A0A379LXS5</accession>
<dbReference type="EC" id="3.4.-.-" evidence="7"/>
<feature type="compositionally biased region" description="Low complexity" evidence="5">
    <location>
        <begin position="160"/>
        <end position="176"/>
    </location>
</feature>
<dbReference type="PANTHER" id="PTHR47359">
    <property type="entry name" value="PEPTIDOGLYCAN DL-ENDOPEPTIDASE CWLO"/>
    <property type="match status" value="1"/>
</dbReference>
<evidence type="ECO:0000256" key="5">
    <source>
        <dbReference type="SAM" id="MobiDB-lite"/>
    </source>
</evidence>